<organism evidence="1">
    <name type="scientific">Arundo donax</name>
    <name type="common">Giant reed</name>
    <name type="synonym">Donax arundinaceus</name>
    <dbReference type="NCBI Taxonomy" id="35708"/>
    <lineage>
        <taxon>Eukaryota</taxon>
        <taxon>Viridiplantae</taxon>
        <taxon>Streptophyta</taxon>
        <taxon>Embryophyta</taxon>
        <taxon>Tracheophyta</taxon>
        <taxon>Spermatophyta</taxon>
        <taxon>Magnoliopsida</taxon>
        <taxon>Liliopsida</taxon>
        <taxon>Poales</taxon>
        <taxon>Poaceae</taxon>
        <taxon>PACMAD clade</taxon>
        <taxon>Arundinoideae</taxon>
        <taxon>Arundineae</taxon>
        <taxon>Arundo</taxon>
    </lineage>
</organism>
<proteinExistence type="predicted"/>
<accession>A0A0A9EUD3</accession>
<evidence type="ECO:0000313" key="1">
    <source>
        <dbReference type="EMBL" id="JAE03697.1"/>
    </source>
</evidence>
<reference evidence="1" key="2">
    <citation type="journal article" date="2015" name="Data Brief">
        <title>Shoot transcriptome of the giant reed, Arundo donax.</title>
        <authorList>
            <person name="Barrero R.A."/>
            <person name="Guerrero F.D."/>
            <person name="Moolhuijzen P."/>
            <person name="Goolsby J.A."/>
            <person name="Tidwell J."/>
            <person name="Bellgard S.E."/>
            <person name="Bellgard M.I."/>
        </authorList>
    </citation>
    <scope>NUCLEOTIDE SEQUENCE</scope>
    <source>
        <tissue evidence="1">Shoot tissue taken approximately 20 cm above the soil surface</tissue>
    </source>
</reference>
<dbReference type="AlphaFoldDB" id="A0A0A9EUD3"/>
<sequence>MVPNSVLFSVIVIHGYCYVLQTYANLCINDIVIIQYIFTFRTSSVPYFACSSISTRTFFVR</sequence>
<reference evidence="1" key="1">
    <citation type="submission" date="2014-09" db="EMBL/GenBank/DDBJ databases">
        <authorList>
            <person name="Magalhaes I.L.F."/>
            <person name="Oliveira U."/>
            <person name="Santos F.R."/>
            <person name="Vidigal T.H.D.A."/>
            <person name="Brescovit A.D."/>
            <person name="Santos A.J."/>
        </authorList>
    </citation>
    <scope>NUCLEOTIDE SEQUENCE</scope>
    <source>
        <tissue evidence="1">Shoot tissue taken approximately 20 cm above the soil surface</tissue>
    </source>
</reference>
<dbReference type="EMBL" id="GBRH01194199">
    <property type="protein sequence ID" value="JAE03697.1"/>
    <property type="molecule type" value="Transcribed_RNA"/>
</dbReference>
<name>A0A0A9EUD3_ARUDO</name>
<protein>
    <submittedName>
        <fullName evidence="1">Uncharacterized protein</fullName>
    </submittedName>
</protein>